<gene>
    <name evidence="3" type="ORF">GT347_12810</name>
</gene>
<accession>A0A857J6D2</accession>
<evidence type="ECO:0000313" key="4">
    <source>
        <dbReference type="Proteomes" id="UP000464787"/>
    </source>
</evidence>
<dbReference type="Proteomes" id="UP000464787">
    <property type="component" value="Chromosome"/>
</dbReference>
<dbReference type="PANTHER" id="PTHR35894">
    <property type="entry name" value="GENERAL SECRETION PATHWAY PROTEIN A-RELATED"/>
    <property type="match status" value="1"/>
</dbReference>
<keyword evidence="1" id="KW-0472">Membrane</keyword>
<feature type="transmembrane region" description="Helical" evidence="1">
    <location>
        <begin position="287"/>
        <end position="309"/>
    </location>
</feature>
<dbReference type="KEGG" id="xyk:GT347_12810"/>
<dbReference type="InterPro" id="IPR027417">
    <property type="entry name" value="P-loop_NTPase"/>
</dbReference>
<sequence length="547" mass="58286">MYASAFGLQQAPFSIAPDPRYLFMSERHREALAHLLYGLGASGGFVLLTGEIGTGKTTVCRCFLEQMPEHCQVAYVYNPKQSAIELLRTINDEFGVPHAPAAPGSAETIKDCIDPLNAFLLASHAAGRNTVLVIDEAQNLSIDVLEQLRLLTNLETTERKLLQIVLIGQPELRELLARPELEQLAQRVVARFHLDALSLPEVEAYVSHRLAVAGWSGALPFDRRVLARIHQLTGGVPRRINLLCDRALLGAYSAGVRSVDRRMLGRAALEVFGAMPQRAARPAGQRMLRAGATVVAVAGLACAAAFAVWTNRPHAVAAASPAAAAAAPAIEAVPTSAAGVPEPAATAAAPDAATAPPASDFRLAAVLPGLAGSEDTALRELAGAWDAGLPPAAVNCNTLAARDLRCFRASRAGLDLLHQLDRPAVLTLHFSVGSSRRQAYVLLRGLDARGVILELDGQPRSVTAAELARWWRGELLTLWRASAKDSTTLDARLAQALPDLPAAMPRAERISRFQLAHGLPPDGMAGPLTAMRLNRASGVQEPRLQGN</sequence>
<dbReference type="Gene3D" id="3.40.50.300">
    <property type="entry name" value="P-loop containing nucleotide triphosphate hydrolases"/>
    <property type="match status" value="1"/>
</dbReference>
<dbReference type="InterPro" id="IPR036365">
    <property type="entry name" value="PGBD-like_sf"/>
</dbReference>
<keyword evidence="4" id="KW-1185">Reference proteome</keyword>
<feature type="domain" description="AAA+ ATPase" evidence="2">
    <location>
        <begin position="42"/>
        <end position="191"/>
    </location>
</feature>
<dbReference type="Gene3D" id="3.90.70.10">
    <property type="entry name" value="Cysteine proteinases"/>
    <property type="match status" value="1"/>
</dbReference>
<evidence type="ECO:0000256" key="1">
    <source>
        <dbReference type="SAM" id="Phobius"/>
    </source>
</evidence>
<dbReference type="Pfam" id="PF13401">
    <property type="entry name" value="AAA_22"/>
    <property type="match status" value="1"/>
</dbReference>
<dbReference type="SMART" id="SM00382">
    <property type="entry name" value="AAA"/>
    <property type="match status" value="1"/>
</dbReference>
<name>A0A857J6D2_9BURK</name>
<dbReference type="RefSeq" id="WP_160552312.1">
    <property type="nucleotide sequence ID" value="NZ_CP047650.1"/>
</dbReference>
<organism evidence="3 4">
    <name type="scientific">Xylophilus rhododendri</name>
    <dbReference type="NCBI Taxonomy" id="2697032"/>
    <lineage>
        <taxon>Bacteria</taxon>
        <taxon>Pseudomonadati</taxon>
        <taxon>Pseudomonadota</taxon>
        <taxon>Betaproteobacteria</taxon>
        <taxon>Burkholderiales</taxon>
        <taxon>Xylophilus</taxon>
    </lineage>
</organism>
<protein>
    <submittedName>
        <fullName evidence="3">AAA family ATPase</fullName>
    </submittedName>
</protein>
<dbReference type="InterPro" id="IPR052026">
    <property type="entry name" value="ExeA_AAA_ATPase_DNA-bind"/>
</dbReference>
<dbReference type="SUPFAM" id="SSF52540">
    <property type="entry name" value="P-loop containing nucleoside triphosphate hydrolases"/>
    <property type="match status" value="1"/>
</dbReference>
<dbReference type="EMBL" id="CP047650">
    <property type="protein sequence ID" value="QHI98793.1"/>
    <property type="molecule type" value="Genomic_DNA"/>
</dbReference>
<dbReference type="PANTHER" id="PTHR35894:SF1">
    <property type="entry name" value="PHOSPHORIBULOKINASE _ URIDINE KINASE FAMILY"/>
    <property type="match status" value="1"/>
</dbReference>
<dbReference type="InterPro" id="IPR049945">
    <property type="entry name" value="AAA_22"/>
</dbReference>
<dbReference type="InterPro" id="IPR003593">
    <property type="entry name" value="AAA+_ATPase"/>
</dbReference>
<keyword evidence="1" id="KW-0812">Transmembrane</keyword>
<proteinExistence type="predicted"/>
<evidence type="ECO:0000259" key="2">
    <source>
        <dbReference type="SMART" id="SM00382"/>
    </source>
</evidence>
<evidence type="ECO:0000313" key="3">
    <source>
        <dbReference type="EMBL" id="QHI98793.1"/>
    </source>
</evidence>
<dbReference type="AlphaFoldDB" id="A0A857J6D2"/>
<dbReference type="GO" id="GO:0016887">
    <property type="term" value="F:ATP hydrolysis activity"/>
    <property type="evidence" value="ECO:0007669"/>
    <property type="project" value="InterPro"/>
</dbReference>
<keyword evidence="1" id="KW-1133">Transmembrane helix</keyword>
<dbReference type="SUPFAM" id="SSF47090">
    <property type="entry name" value="PGBD-like"/>
    <property type="match status" value="1"/>
</dbReference>
<reference evidence="3 4" key="1">
    <citation type="submission" date="2020-01" db="EMBL/GenBank/DDBJ databases">
        <title>Genome sequencing of strain KACC 21265.</title>
        <authorList>
            <person name="Heo J."/>
            <person name="Kim S.-J."/>
            <person name="Kim J.-S."/>
            <person name="Hong S.-B."/>
            <person name="Kwon S.-W."/>
        </authorList>
    </citation>
    <scope>NUCLEOTIDE SEQUENCE [LARGE SCALE GENOMIC DNA]</scope>
    <source>
        <strain evidence="3 4">KACC 21265</strain>
    </source>
</reference>